<evidence type="ECO:0000313" key="2">
    <source>
        <dbReference type="Proteomes" id="UP000295468"/>
    </source>
</evidence>
<accession>A0A4R6TKP1</accession>
<protein>
    <submittedName>
        <fullName evidence="1">Uncharacterized protein</fullName>
    </submittedName>
</protein>
<sequence length="47" mass="5533">MKHCYPQPVPACRLVKARPETINFLLSYSRSLHVSRHKDLVFTNHKN</sequence>
<dbReference type="EMBL" id="SNYI01000002">
    <property type="protein sequence ID" value="TDQ31524.1"/>
    <property type="molecule type" value="Genomic_DNA"/>
</dbReference>
<proteinExistence type="predicted"/>
<comment type="caution">
    <text evidence="1">The sequence shown here is derived from an EMBL/GenBank/DDBJ whole genome shotgun (WGS) entry which is preliminary data.</text>
</comment>
<dbReference type="AlphaFoldDB" id="A0A4R6TKP1"/>
<keyword evidence="2" id="KW-1185">Reference proteome</keyword>
<evidence type="ECO:0000313" key="1">
    <source>
        <dbReference type="EMBL" id="TDQ31524.1"/>
    </source>
</evidence>
<organism evidence="1 2">
    <name type="scientific">Zeaxanthinibacter enoshimensis</name>
    <dbReference type="NCBI Taxonomy" id="392009"/>
    <lineage>
        <taxon>Bacteria</taxon>
        <taxon>Pseudomonadati</taxon>
        <taxon>Bacteroidota</taxon>
        <taxon>Flavobacteriia</taxon>
        <taxon>Flavobacteriales</taxon>
        <taxon>Flavobacteriaceae</taxon>
        <taxon>Zeaxanthinibacter</taxon>
    </lineage>
</organism>
<reference evidence="1 2" key="1">
    <citation type="submission" date="2019-03" db="EMBL/GenBank/DDBJ databases">
        <title>Genomic Encyclopedia of Archaeal and Bacterial Type Strains, Phase II (KMG-II): from individual species to whole genera.</title>
        <authorList>
            <person name="Goeker M."/>
        </authorList>
    </citation>
    <scope>NUCLEOTIDE SEQUENCE [LARGE SCALE GENOMIC DNA]</scope>
    <source>
        <strain evidence="1 2">DSM 18435</strain>
    </source>
</reference>
<dbReference type="RefSeq" id="WP_166636708.1">
    <property type="nucleotide sequence ID" value="NZ_SNYI01000002.1"/>
</dbReference>
<dbReference type="Proteomes" id="UP000295468">
    <property type="component" value="Unassembled WGS sequence"/>
</dbReference>
<gene>
    <name evidence="1" type="ORF">CLV82_2232</name>
</gene>
<name>A0A4R6TKP1_9FLAO</name>